<keyword evidence="3" id="KW-0808">Transferase</keyword>
<reference evidence="7" key="1">
    <citation type="submission" date="2019-06" db="EMBL/GenBank/DDBJ databases">
        <authorList>
            <consortium name="Wellcome Sanger Institute Data Sharing"/>
        </authorList>
    </citation>
    <scope>NUCLEOTIDE SEQUENCE [LARGE SCALE GENOMIC DNA]</scope>
</reference>
<evidence type="ECO:0000256" key="2">
    <source>
        <dbReference type="ARBA" id="ARBA00021099"/>
    </source>
</evidence>
<keyword evidence="8" id="KW-1185">Reference proteome</keyword>
<dbReference type="GO" id="GO:0000422">
    <property type="term" value="P:autophagy of mitochondrion"/>
    <property type="evidence" value="ECO:0007669"/>
    <property type="project" value="TreeGrafter"/>
</dbReference>
<dbReference type="PANTHER" id="PTHR14957">
    <property type="entry name" value="UBIQUITIN-LIKE-CONJUGATING ENZYME ATG10"/>
    <property type="match status" value="1"/>
</dbReference>
<evidence type="ECO:0000256" key="5">
    <source>
        <dbReference type="ARBA" id="ARBA00023006"/>
    </source>
</evidence>
<evidence type="ECO:0000313" key="7">
    <source>
        <dbReference type="Ensembl" id="ENSSORP00005023226.1"/>
    </source>
</evidence>
<keyword evidence="5" id="KW-0072">Autophagy</keyword>
<evidence type="ECO:0000256" key="1">
    <source>
        <dbReference type="ARBA" id="ARBA00005696"/>
    </source>
</evidence>
<dbReference type="Proteomes" id="UP000472271">
    <property type="component" value="Chromosome 17"/>
</dbReference>
<dbReference type="GO" id="GO:0000045">
    <property type="term" value="P:autophagosome assembly"/>
    <property type="evidence" value="ECO:0007669"/>
    <property type="project" value="TreeGrafter"/>
</dbReference>
<dbReference type="GO" id="GO:0061651">
    <property type="term" value="F:Atg12 conjugating enzyme activity"/>
    <property type="evidence" value="ECO:0007669"/>
    <property type="project" value="TreeGrafter"/>
</dbReference>
<gene>
    <name evidence="7" type="primary">atg10</name>
</gene>
<dbReference type="AlphaFoldDB" id="A0A673A1S0"/>
<accession>A0A673A1S0</accession>
<reference evidence="7" key="2">
    <citation type="submission" date="2025-08" db="UniProtKB">
        <authorList>
            <consortium name="Ensembl"/>
        </authorList>
    </citation>
    <scope>IDENTIFICATION</scope>
</reference>
<organism evidence="7 8">
    <name type="scientific">Sphaeramia orbicularis</name>
    <name type="common">orbiculate cardinalfish</name>
    <dbReference type="NCBI Taxonomy" id="375764"/>
    <lineage>
        <taxon>Eukaryota</taxon>
        <taxon>Metazoa</taxon>
        <taxon>Chordata</taxon>
        <taxon>Craniata</taxon>
        <taxon>Vertebrata</taxon>
        <taxon>Euteleostomi</taxon>
        <taxon>Actinopterygii</taxon>
        <taxon>Neopterygii</taxon>
        <taxon>Teleostei</taxon>
        <taxon>Neoteleostei</taxon>
        <taxon>Acanthomorphata</taxon>
        <taxon>Gobiaria</taxon>
        <taxon>Kurtiformes</taxon>
        <taxon>Apogonoidei</taxon>
        <taxon>Apogonidae</taxon>
        <taxon>Apogoninae</taxon>
        <taxon>Sphaeramia</taxon>
    </lineage>
</organism>
<dbReference type="Gene3D" id="3.30.1460.50">
    <property type="match status" value="1"/>
</dbReference>
<reference evidence="7" key="3">
    <citation type="submission" date="2025-09" db="UniProtKB">
        <authorList>
            <consortium name="Ensembl"/>
        </authorList>
    </citation>
    <scope>IDENTIFICATION</scope>
</reference>
<dbReference type="Ensembl" id="ENSSORT00005023900.1">
    <property type="protein sequence ID" value="ENSSORP00005023226.1"/>
    <property type="gene ID" value="ENSSORG00005011247.1"/>
</dbReference>
<name>A0A673A1S0_9TELE</name>
<comment type="similarity">
    <text evidence="1">Belongs to the ATG10 family.</text>
</comment>
<dbReference type="GO" id="GO:0032446">
    <property type="term" value="P:protein modification by small protein conjugation"/>
    <property type="evidence" value="ECO:0007669"/>
    <property type="project" value="TreeGrafter"/>
</dbReference>
<proteinExistence type="inferred from homology"/>
<evidence type="ECO:0000256" key="4">
    <source>
        <dbReference type="ARBA" id="ARBA00022786"/>
    </source>
</evidence>
<protein>
    <recommendedName>
        <fullName evidence="2">Ubiquitin-like-conjugating enzyme ATG10</fullName>
    </recommendedName>
    <alternativeName>
        <fullName evidence="6">Autophagy-related protein 10</fullName>
    </alternativeName>
</protein>
<evidence type="ECO:0000256" key="3">
    <source>
        <dbReference type="ARBA" id="ARBA00022679"/>
    </source>
</evidence>
<dbReference type="GO" id="GO:0005829">
    <property type="term" value="C:cytosol"/>
    <property type="evidence" value="ECO:0007669"/>
    <property type="project" value="TreeGrafter"/>
</dbReference>
<dbReference type="Pfam" id="PF03987">
    <property type="entry name" value="Autophagy_act_C"/>
    <property type="match status" value="1"/>
</dbReference>
<dbReference type="InterPro" id="IPR007135">
    <property type="entry name" value="Atg3/Atg10"/>
</dbReference>
<evidence type="ECO:0000256" key="6">
    <source>
        <dbReference type="ARBA" id="ARBA00029833"/>
    </source>
</evidence>
<evidence type="ECO:0000313" key="8">
    <source>
        <dbReference type="Proteomes" id="UP000472271"/>
    </source>
</evidence>
<dbReference type="InParanoid" id="A0A673A1S0"/>
<keyword evidence="4" id="KW-0833">Ubl conjugation pathway</keyword>
<sequence length="207" mass="23470">MSLCLLDEDSFRSSCKLLLQQSEELRDSWTWEPGSSEEGYLKKIALKSVVIDSSLKWNLIDDDEGEAADVCGLSEGSSSSQVFQYEYHIVYSCSYRTPALYFRACTLEGRSLSLEEVWSSVHPNLRLRLKHCPLNTITQQEHPLLGQPFFLLHPCRTQDFMRPVLQAAHQQNRSVNYVLTWLSVVGPLVGLDVPLHYSISSSSTKPD</sequence>
<dbReference type="PANTHER" id="PTHR14957:SF1">
    <property type="entry name" value="UBIQUITIN-LIKE-CONJUGATING ENZYME ATG10"/>
    <property type="match status" value="1"/>
</dbReference>